<dbReference type="EMBL" id="JH767133">
    <property type="protein sequence ID" value="EQC42151.1"/>
    <property type="molecule type" value="Genomic_DNA"/>
</dbReference>
<evidence type="ECO:0000313" key="3">
    <source>
        <dbReference type="Proteomes" id="UP000030762"/>
    </source>
</evidence>
<dbReference type="PANTHER" id="PTHR45657">
    <property type="entry name" value="CRAL-TRIO DOMAIN-CONTAINING PROTEIN YKL091C-RELATED"/>
    <property type="match status" value="1"/>
</dbReference>
<dbReference type="RefSeq" id="XP_008604720.1">
    <property type="nucleotide sequence ID" value="XM_008606498.1"/>
</dbReference>
<dbReference type="Gene3D" id="3.40.525.10">
    <property type="entry name" value="CRAL-TRIO lipid binding domain"/>
    <property type="match status" value="1"/>
</dbReference>
<dbReference type="InParanoid" id="T0R5D0"/>
<dbReference type="OMA" id="KGMLQCL"/>
<dbReference type="InterPro" id="IPR036865">
    <property type="entry name" value="CRAL-TRIO_dom_sf"/>
</dbReference>
<dbReference type="PROSITE" id="PS50191">
    <property type="entry name" value="CRAL_TRIO"/>
    <property type="match status" value="1"/>
</dbReference>
<feature type="domain" description="CRAL-TRIO" evidence="1">
    <location>
        <begin position="82"/>
        <end position="259"/>
    </location>
</feature>
<reference evidence="2 3" key="1">
    <citation type="submission" date="2012-04" db="EMBL/GenBank/DDBJ databases">
        <title>The Genome Sequence of Saprolegnia declina VS20.</title>
        <authorList>
            <consortium name="The Broad Institute Genome Sequencing Platform"/>
            <person name="Russ C."/>
            <person name="Nusbaum C."/>
            <person name="Tyler B."/>
            <person name="van West P."/>
            <person name="Dieguez-Uribeondo J."/>
            <person name="de Bruijn I."/>
            <person name="Tripathy S."/>
            <person name="Jiang R."/>
            <person name="Young S.K."/>
            <person name="Zeng Q."/>
            <person name="Gargeya S."/>
            <person name="Fitzgerald M."/>
            <person name="Haas B."/>
            <person name="Abouelleil A."/>
            <person name="Alvarado L."/>
            <person name="Arachchi H.M."/>
            <person name="Berlin A."/>
            <person name="Chapman S.B."/>
            <person name="Goldberg J."/>
            <person name="Griggs A."/>
            <person name="Gujja S."/>
            <person name="Hansen M."/>
            <person name="Howarth C."/>
            <person name="Imamovic A."/>
            <person name="Larimer J."/>
            <person name="McCowen C."/>
            <person name="Montmayeur A."/>
            <person name="Murphy C."/>
            <person name="Neiman D."/>
            <person name="Pearson M."/>
            <person name="Priest M."/>
            <person name="Roberts A."/>
            <person name="Saif S."/>
            <person name="Shea T."/>
            <person name="Sisk P."/>
            <person name="Sykes S."/>
            <person name="Wortman J."/>
            <person name="Nusbaum C."/>
            <person name="Birren B."/>
        </authorList>
    </citation>
    <scope>NUCLEOTIDE SEQUENCE [LARGE SCALE GENOMIC DNA]</scope>
    <source>
        <strain evidence="2 3">VS20</strain>
    </source>
</reference>
<dbReference type="GeneID" id="19941718"/>
<dbReference type="InterPro" id="IPR001251">
    <property type="entry name" value="CRAL-TRIO_dom"/>
</dbReference>
<dbReference type="InterPro" id="IPR051026">
    <property type="entry name" value="PI/PC_transfer"/>
</dbReference>
<protein>
    <recommendedName>
        <fullName evidence="1">CRAL-TRIO domain-containing protein</fullName>
    </recommendedName>
</protein>
<dbReference type="PANTHER" id="PTHR45657:SF1">
    <property type="entry name" value="CRAL-TRIO DOMAIN-CONTAINING PROTEIN YKL091C-RELATED"/>
    <property type="match status" value="1"/>
</dbReference>
<evidence type="ECO:0000313" key="2">
    <source>
        <dbReference type="EMBL" id="EQC42151.1"/>
    </source>
</evidence>
<gene>
    <name evidence="2" type="ORF">SDRG_00991</name>
</gene>
<dbReference type="CDD" id="cd00170">
    <property type="entry name" value="SEC14"/>
    <property type="match status" value="1"/>
</dbReference>
<dbReference type="AlphaFoldDB" id="T0R5D0"/>
<sequence>MDDEQGDVDALLVTHAESIAAVRALVRDALTPEFDDDIWLMRFIMSNGSPAACEVPIRDTIRWRTERAEVLGRIRAGAKAPWHDEITKYQVVGDHKYTSRGEPLFYVRVGLCNAKSLLRNVAYDDILEYMLLSRESMVSYLEARTRATRRLVKGINVLDFAGFSLTTKSDPRFTKLLGECSQLAEKMYPQMVGRSILLNTPSLLSWMFRVIKPWLNPATLANVVVCPGGASLASCPYLSAYLQLDDVPTFLGGRCACDGNGCIGNIPNSQTRPLVQFDADGCATLLAAARATERIEVAVTGGRRLLYAVGVPGKPVDVAVSFRPLDAGLDAVVMLFQQRLSHTPELHHDSWTARSDGVVTIAFSNTAYYGGRAVQYRTKVVAAAPVTEIAVTPESETT</sequence>
<keyword evidence="3" id="KW-1185">Reference proteome</keyword>
<dbReference type="eggNOG" id="KOG1471">
    <property type="taxonomic scope" value="Eukaryota"/>
</dbReference>
<dbReference type="OrthoDB" id="2127056at2759"/>
<dbReference type="SUPFAM" id="SSF52087">
    <property type="entry name" value="CRAL/TRIO domain"/>
    <property type="match status" value="1"/>
</dbReference>
<dbReference type="STRING" id="1156394.T0R5D0"/>
<dbReference type="Pfam" id="PF00650">
    <property type="entry name" value="CRAL_TRIO"/>
    <property type="match status" value="1"/>
</dbReference>
<name>T0R5D0_SAPDV</name>
<proteinExistence type="predicted"/>
<accession>T0R5D0</accession>
<dbReference type="VEuPathDB" id="FungiDB:SDRG_00991"/>
<evidence type="ECO:0000259" key="1">
    <source>
        <dbReference type="PROSITE" id="PS50191"/>
    </source>
</evidence>
<dbReference type="Proteomes" id="UP000030762">
    <property type="component" value="Unassembled WGS sequence"/>
</dbReference>
<organism evidence="2 3">
    <name type="scientific">Saprolegnia diclina (strain VS20)</name>
    <dbReference type="NCBI Taxonomy" id="1156394"/>
    <lineage>
        <taxon>Eukaryota</taxon>
        <taxon>Sar</taxon>
        <taxon>Stramenopiles</taxon>
        <taxon>Oomycota</taxon>
        <taxon>Saprolegniomycetes</taxon>
        <taxon>Saprolegniales</taxon>
        <taxon>Saprolegniaceae</taxon>
        <taxon>Saprolegnia</taxon>
    </lineage>
</organism>
<dbReference type="SMART" id="SM00516">
    <property type="entry name" value="SEC14"/>
    <property type="match status" value="1"/>
</dbReference>